<name>A0A7Z7HSD4_9PROT</name>
<evidence type="ECO:0000313" key="1">
    <source>
        <dbReference type="EMBL" id="SMB29578.1"/>
    </source>
</evidence>
<gene>
    <name evidence="1" type="ORF">SDENCHOL_20860</name>
</gene>
<sequence length="73" mass="8021">MRQNPPPLPRSARGVVAQMVQVVQVVQAAEGAKGTGAGQAGSVRHARLLWQRRWGGRRRSTPVQPVQNFVLIR</sequence>
<protein>
    <submittedName>
        <fullName evidence="1">Uncharacterized protein</fullName>
    </submittedName>
</protein>
<accession>A0A7Z7HSD4</accession>
<dbReference type="Proteomes" id="UP000242886">
    <property type="component" value="Chromosome SDENCHOL"/>
</dbReference>
<reference evidence="1" key="1">
    <citation type="submission" date="2017-03" db="EMBL/GenBank/DDBJ databases">
        <authorList>
            <consortium name="AG Boll"/>
        </authorList>
    </citation>
    <scope>NUCLEOTIDE SEQUENCE [LARGE SCALE GENOMIC DNA]</scope>
    <source>
        <strain evidence="1">Chol</strain>
    </source>
</reference>
<organism evidence="1 2">
    <name type="scientific">Sterolibacterium denitrificans</name>
    <dbReference type="NCBI Taxonomy" id="157592"/>
    <lineage>
        <taxon>Bacteria</taxon>
        <taxon>Pseudomonadati</taxon>
        <taxon>Pseudomonadota</taxon>
        <taxon>Betaproteobacteria</taxon>
        <taxon>Nitrosomonadales</taxon>
        <taxon>Sterolibacteriaceae</taxon>
        <taxon>Sterolibacterium</taxon>
    </lineage>
</organism>
<evidence type="ECO:0000313" key="2">
    <source>
        <dbReference type="Proteomes" id="UP000242886"/>
    </source>
</evidence>
<dbReference type="AlphaFoldDB" id="A0A7Z7HSD4"/>
<dbReference type="EMBL" id="LT837803">
    <property type="protein sequence ID" value="SMB29578.1"/>
    <property type="molecule type" value="Genomic_DNA"/>
</dbReference>
<proteinExistence type="predicted"/>
<keyword evidence="2" id="KW-1185">Reference proteome</keyword>